<dbReference type="InterPro" id="IPR036282">
    <property type="entry name" value="Glutathione-S-Trfase_C_sf"/>
</dbReference>
<sequence>MDSIKHLVKTYCKEICVSAAVGIILVNIMKRRKKWIKKVYPANTVVHHQIGRGPHAPSITPFALKLETYLRMVKVPYMNEHDSITHRSSKGKLTWIEYNGEEVADSEFCIQYVNRKFNVDLDKDFSEEDQAAARAIQRMVDEHLYWLVVLYRWKFDIKRGIDVKTCFNFSWLMFRLVSNMAKSQSYAQGLGRFSEEEVQHVMEEDLQALSKFLGKKKFLLGERVCSADSAVFGLLAQIHWHSYGSEAENVYKKFPNLGDYCEQMKTEFWPDWDDCITHGWTTEATK</sequence>
<dbReference type="Pfam" id="PF17172">
    <property type="entry name" value="GST_N_4"/>
    <property type="match status" value="1"/>
</dbReference>
<dbReference type="SUPFAM" id="SSF47616">
    <property type="entry name" value="GST C-terminal domain-like"/>
    <property type="match status" value="1"/>
</dbReference>
<name>A0A8B8DEE8_CRAVI</name>
<dbReference type="Proteomes" id="UP000694844">
    <property type="component" value="Chromosome 3"/>
</dbReference>
<protein>
    <submittedName>
        <fullName evidence="5">LOW QUALITY PROTEIN: failed axon connections homolog</fullName>
    </submittedName>
</protein>
<dbReference type="Pfam" id="PF17171">
    <property type="entry name" value="GST_C_6"/>
    <property type="match status" value="1"/>
</dbReference>
<feature type="domain" description="Thioredoxin-like fold" evidence="3">
    <location>
        <begin position="61"/>
        <end position="154"/>
    </location>
</feature>
<evidence type="ECO:0000313" key="4">
    <source>
        <dbReference type="Proteomes" id="UP000694844"/>
    </source>
</evidence>
<dbReference type="OrthoDB" id="5809458at2759"/>
<dbReference type="InterPro" id="IPR012336">
    <property type="entry name" value="Thioredoxin-like_fold"/>
</dbReference>
<keyword evidence="4" id="KW-1185">Reference proteome</keyword>
<evidence type="ECO:0000313" key="5">
    <source>
        <dbReference type="RefSeq" id="XP_022326070.1"/>
    </source>
</evidence>
<evidence type="ECO:0000259" key="3">
    <source>
        <dbReference type="Pfam" id="PF17172"/>
    </source>
</evidence>
<dbReference type="RefSeq" id="XP_022326070.1">
    <property type="nucleotide sequence ID" value="XM_022470362.1"/>
</dbReference>
<dbReference type="SFLD" id="SFLDG01200">
    <property type="entry name" value="SUF1.1"/>
    <property type="match status" value="1"/>
</dbReference>
<dbReference type="SFLD" id="SFLDG01180">
    <property type="entry name" value="SUF1"/>
    <property type="match status" value="1"/>
</dbReference>
<accession>A0A8B8DEE8</accession>
<proteinExistence type="inferred from homology"/>
<organism evidence="4 5">
    <name type="scientific">Crassostrea virginica</name>
    <name type="common">Eastern oyster</name>
    <dbReference type="NCBI Taxonomy" id="6565"/>
    <lineage>
        <taxon>Eukaryota</taxon>
        <taxon>Metazoa</taxon>
        <taxon>Spiralia</taxon>
        <taxon>Lophotrochozoa</taxon>
        <taxon>Mollusca</taxon>
        <taxon>Bivalvia</taxon>
        <taxon>Autobranchia</taxon>
        <taxon>Pteriomorphia</taxon>
        <taxon>Ostreida</taxon>
        <taxon>Ostreoidea</taxon>
        <taxon>Ostreidae</taxon>
        <taxon>Crassostrea</taxon>
    </lineage>
</organism>
<dbReference type="PANTHER" id="PTHR12289">
    <property type="entry name" value="METAXIN RELATED"/>
    <property type="match status" value="1"/>
</dbReference>
<dbReference type="InterPro" id="IPR026928">
    <property type="entry name" value="FAX/IsoI-like"/>
</dbReference>
<dbReference type="GO" id="GO:0005737">
    <property type="term" value="C:cytoplasm"/>
    <property type="evidence" value="ECO:0007669"/>
    <property type="project" value="TreeGrafter"/>
</dbReference>
<reference evidence="5" key="1">
    <citation type="submission" date="2025-08" db="UniProtKB">
        <authorList>
            <consortium name="RefSeq"/>
        </authorList>
    </citation>
    <scope>IDENTIFICATION</scope>
    <source>
        <tissue evidence="5">Whole sample</tissue>
    </source>
</reference>
<dbReference type="AlphaFoldDB" id="A0A8B8DEE8"/>
<gene>
    <name evidence="5" type="primary">LOC111126009</name>
</gene>
<dbReference type="InterPro" id="IPR050931">
    <property type="entry name" value="Mito_Protein_Transport_Metaxin"/>
</dbReference>
<dbReference type="Gene3D" id="1.20.1050.10">
    <property type="match status" value="1"/>
</dbReference>
<dbReference type="GeneID" id="111126009"/>
<evidence type="ECO:0000259" key="2">
    <source>
        <dbReference type="Pfam" id="PF17171"/>
    </source>
</evidence>
<dbReference type="SFLD" id="SFLDS00019">
    <property type="entry name" value="Glutathione_Transferase_(cytos"/>
    <property type="match status" value="1"/>
</dbReference>
<evidence type="ECO:0000256" key="1">
    <source>
        <dbReference type="ARBA" id="ARBA00006475"/>
    </source>
</evidence>
<dbReference type="PANTHER" id="PTHR12289:SF41">
    <property type="entry name" value="FAILED AXON CONNECTIONS-RELATED"/>
    <property type="match status" value="1"/>
</dbReference>
<dbReference type="KEGG" id="cvn:111126009"/>
<dbReference type="InterPro" id="IPR040079">
    <property type="entry name" value="Glutathione_S-Trfase"/>
</dbReference>
<dbReference type="InterPro" id="IPR033468">
    <property type="entry name" value="Metaxin_GST"/>
</dbReference>
<comment type="similarity">
    <text evidence="1">Belongs to the FAX family.</text>
</comment>
<dbReference type="CDD" id="cd03193">
    <property type="entry name" value="GST_C_Metaxin"/>
    <property type="match status" value="1"/>
</dbReference>
<feature type="domain" description="Metaxin glutathione S-transferase" evidence="2">
    <location>
        <begin position="203"/>
        <end position="264"/>
    </location>
</feature>